<dbReference type="Proteomes" id="UP000325780">
    <property type="component" value="Unassembled WGS sequence"/>
</dbReference>
<name>A0A5N6U2R9_ASPAV</name>
<evidence type="ECO:0000313" key="2">
    <source>
        <dbReference type="EMBL" id="KAE8152915.1"/>
    </source>
</evidence>
<feature type="compositionally biased region" description="Polar residues" evidence="1">
    <location>
        <begin position="46"/>
        <end position="59"/>
    </location>
</feature>
<dbReference type="AlphaFoldDB" id="A0A5N6U2R9"/>
<proteinExistence type="predicted"/>
<sequence length="81" mass="9386">MFQHHRLRLSLPEARARSQSGSLHPEKLQSGRPDLYVFHKTLPTQTPSMIPLTRTPQTSRAKDCHLPMCRSRQPNHHPSIR</sequence>
<keyword evidence="3" id="KW-1185">Reference proteome</keyword>
<feature type="region of interest" description="Disordered" evidence="1">
    <location>
        <begin position="1"/>
        <end position="32"/>
    </location>
</feature>
<reference evidence="2 3" key="1">
    <citation type="submission" date="2019-04" db="EMBL/GenBank/DDBJ databases">
        <title>Friends and foes A comparative genomics study of 23 Aspergillus species from section Flavi.</title>
        <authorList>
            <consortium name="DOE Joint Genome Institute"/>
            <person name="Kjaerbolling I."/>
            <person name="Vesth T."/>
            <person name="Frisvad J.C."/>
            <person name="Nybo J.L."/>
            <person name="Theobald S."/>
            <person name="Kildgaard S."/>
            <person name="Isbrandt T."/>
            <person name="Kuo A."/>
            <person name="Sato A."/>
            <person name="Lyhne E.K."/>
            <person name="Kogle M.E."/>
            <person name="Wiebenga A."/>
            <person name="Kun R.S."/>
            <person name="Lubbers R.J."/>
            <person name="Makela M.R."/>
            <person name="Barry K."/>
            <person name="Chovatia M."/>
            <person name="Clum A."/>
            <person name="Daum C."/>
            <person name="Haridas S."/>
            <person name="He G."/>
            <person name="LaButti K."/>
            <person name="Lipzen A."/>
            <person name="Mondo S."/>
            <person name="Riley R."/>
            <person name="Salamov A."/>
            <person name="Simmons B.A."/>
            <person name="Magnuson J.K."/>
            <person name="Henrissat B."/>
            <person name="Mortensen U.H."/>
            <person name="Larsen T.O."/>
            <person name="Devries R.P."/>
            <person name="Grigoriev I.V."/>
            <person name="Machida M."/>
            <person name="Baker S.E."/>
            <person name="Andersen M.R."/>
        </authorList>
    </citation>
    <scope>NUCLEOTIDE SEQUENCE [LARGE SCALE GENOMIC DNA]</scope>
    <source>
        <strain evidence="2 3">IBT 18842</strain>
    </source>
</reference>
<feature type="region of interest" description="Disordered" evidence="1">
    <location>
        <begin position="46"/>
        <end position="81"/>
    </location>
</feature>
<evidence type="ECO:0000256" key="1">
    <source>
        <dbReference type="SAM" id="MobiDB-lite"/>
    </source>
</evidence>
<gene>
    <name evidence="2" type="ORF">BDV25DRAFT_150391</name>
</gene>
<accession>A0A5N6U2R9</accession>
<dbReference type="EMBL" id="ML742046">
    <property type="protein sequence ID" value="KAE8152915.1"/>
    <property type="molecule type" value="Genomic_DNA"/>
</dbReference>
<evidence type="ECO:0000313" key="3">
    <source>
        <dbReference type="Proteomes" id="UP000325780"/>
    </source>
</evidence>
<organism evidence="2 3">
    <name type="scientific">Aspergillus avenaceus</name>
    <dbReference type="NCBI Taxonomy" id="36643"/>
    <lineage>
        <taxon>Eukaryota</taxon>
        <taxon>Fungi</taxon>
        <taxon>Dikarya</taxon>
        <taxon>Ascomycota</taxon>
        <taxon>Pezizomycotina</taxon>
        <taxon>Eurotiomycetes</taxon>
        <taxon>Eurotiomycetidae</taxon>
        <taxon>Eurotiales</taxon>
        <taxon>Aspergillaceae</taxon>
        <taxon>Aspergillus</taxon>
        <taxon>Aspergillus subgen. Circumdati</taxon>
    </lineage>
</organism>
<protein>
    <submittedName>
        <fullName evidence="2">Uncharacterized protein</fullName>
    </submittedName>
</protein>